<dbReference type="EMBL" id="JACGWO010000002">
    <property type="protein sequence ID" value="KAK4433803.1"/>
    <property type="molecule type" value="Genomic_DNA"/>
</dbReference>
<dbReference type="InterPro" id="IPR000270">
    <property type="entry name" value="PB1_dom"/>
</dbReference>
<keyword evidence="2" id="KW-0238">DNA-binding</keyword>
<dbReference type="SUPFAM" id="SSF54277">
    <property type="entry name" value="CAD &amp; PB1 domains"/>
    <property type="match status" value="1"/>
</dbReference>
<keyword evidence="3" id="KW-0804">Transcription</keyword>
<evidence type="ECO:0000256" key="2">
    <source>
        <dbReference type="ARBA" id="ARBA00023125"/>
    </source>
</evidence>
<dbReference type="InterPro" id="IPR034891">
    <property type="entry name" value="PB1_NLP"/>
</dbReference>
<dbReference type="CDD" id="cd06407">
    <property type="entry name" value="PB1_NLP"/>
    <property type="match status" value="1"/>
</dbReference>
<sequence length="1068" mass="117461">MNSIYKVNKKQAKDSSPSLLSTATSQESFGELLYLKSLELLRSPVFLKSLNRQGDWVETLGQKLKMDPFSSKEKDDHSALPRGRMEGIAAGSTDNGLRCSNLKDPFGSVAELMNFDTYAGWCNSPSNLADQMFPSFALSPLTSASTNFSPFDGLNFMHQYNSGLPMVDGDIMGGSFVNGDKVMFHHMDSQLPFAANSADDGFDLVEMRDKSSSQHNLIGDVGDSVIPRPPVQSLAEKMLRALNLFKEWSGGGILAQVWVPMKNGDRYILSTCEQPYLLDQTLSGYREVSRLFTFAAESKPGSFPGLPGRVFASKIPEWTSNVMYYNKAEYVRVQYAVDHEVRGSIALPVFEDDSLERSCCAVLELVTMKEKSDFDLEMENVCRALQAVNLRSSVPRRLYPQSLSKNQRTALSEITDVLRAVCHAHRLPLALTWIPCSHMKGLGDETTHPCANGFSQSAHEKSVLCIESTACYVNDKDMKGFVHACAEHFLEEGQGIVGKALQSNHPFFYPDVKEYHISEYPLVHHARKFGLNAAVAIRLRSMYTGENDYILEFFLPVNMKGSTEQQLLLNNLSSTMQRICKSLRTVSDAELQGVESSKVKLQDVEVRNTPAMVLSRRGSEQSLINGNLNTVDHATQNTSESTSTGVEADGPHEQRMTGSRKPMEKKRSTAEKHVSLSVLQQYFSGSLKDAAKSIGVCPTTLKRICRQHGISRWPSRKINKVNRSLKKIQSVLDSVQGVEGGLKFDPTMGGLVAAGSIIQQFDSRTSGVLPDNMIRDSDFVVQNAKSEPSPSSMDIEMTIVKMEEECLLDGNQLAGEGKPNPLRLQSPEKSRLAALDAELSWPASPNNVPWTTAKVAPSSFLSRERCNRLVSDHSSMKPVASESHFVSRNSSSVAAGDEIDTKLNDDTGIDGDDGVVEHNQPTSSGMTDSSNGSGSGSMMNGSSSSSRSFGKRQNPKTEGSHGDSGSKIIVVKSTYKEDTIRFKFDPAGGCIQLYEEVAKRFKLQMGQFQLKYLDDEEEWVMLVSDSDLQECLEILDFVGSRNVKFLVRDVPSAIGSSGGSNCFLGDGS</sequence>
<protein>
    <submittedName>
        <fullName evidence="8">Protein NLP9</fullName>
    </submittedName>
</protein>
<dbReference type="Proteomes" id="UP001293254">
    <property type="component" value="Unassembled WGS sequence"/>
</dbReference>
<keyword evidence="9" id="KW-1185">Reference proteome</keyword>
<dbReference type="SMART" id="SM00666">
    <property type="entry name" value="PB1"/>
    <property type="match status" value="1"/>
</dbReference>
<keyword evidence="4" id="KW-0539">Nucleus</keyword>
<dbReference type="PROSITE" id="PS51745">
    <property type="entry name" value="PB1"/>
    <property type="match status" value="1"/>
</dbReference>
<name>A0AAE2CTE6_9LAMI</name>
<feature type="compositionally biased region" description="Low complexity" evidence="5">
    <location>
        <begin position="923"/>
        <end position="948"/>
    </location>
</feature>
<evidence type="ECO:0000256" key="3">
    <source>
        <dbReference type="ARBA" id="ARBA00023163"/>
    </source>
</evidence>
<dbReference type="PANTHER" id="PTHR32002">
    <property type="entry name" value="PROTEIN NLP8"/>
    <property type="match status" value="1"/>
</dbReference>
<organism evidence="8 9">
    <name type="scientific">Sesamum alatum</name>
    <dbReference type="NCBI Taxonomy" id="300844"/>
    <lineage>
        <taxon>Eukaryota</taxon>
        <taxon>Viridiplantae</taxon>
        <taxon>Streptophyta</taxon>
        <taxon>Embryophyta</taxon>
        <taxon>Tracheophyta</taxon>
        <taxon>Spermatophyta</taxon>
        <taxon>Magnoliopsida</taxon>
        <taxon>eudicotyledons</taxon>
        <taxon>Gunneridae</taxon>
        <taxon>Pentapetalae</taxon>
        <taxon>asterids</taxon>
        <taxon>lamiids</taxon>
        <taxon>Lamiales</taxon>
        <taxon>Pedaliaceae</taxon>
        <taxon>Sesamum</taxon>
    </lineage>
</organism>
<evidence type="ECO:0000256" key="4">
    <source>
        <dbReference type="ARBA" id="ARBA00023242"/>
    </source>
</evidence>
<evidence type="ECO:0000256" key="5">
    <source>
        <dbReference type="SAM" id="MobiDB-lite"/>
    </source>
</evidence>
<evidence type="ECO:0000259" key="6">
    <source>
        <dbReference type="PROSITE" id="PS51519"/>
    </source>
</evidence>
<dbReference type="Pfam" id="PF22922">
    <property type="entry name" value="GAF_NLP"/>
    <property type="match status" value="1"/>
</dbReference>
<evidence type="ECO:0000313" key="9">
    <source>
        <dbReference type="Proteomes" id="UP001293254"/>
    </source>
</evidence>
<dbReference type="PROSITE" id="PS51519">
    <property type="entry name" value="RWP_RK"/>
    <property type="match status" value="1"/>
</dbReference>
<dbReference type="AlphaFoldDB" id="A0AAE2CTE6"/>
<feature type="region of interest" description="Disordered" evidence="5">
    <location>
        <begin position="633"/>
        <end position="671"/>
    </location>
</feature>
<comment type="caution">
    <text evidence="8">The sequence shown here is derived from an EMBL/GenBank/DDBJ whole genome shotgun (WGS) entry which is preliminary data.</text>
</comment>
<feature type="domain" description="RWP-RK" evidence="6">
    <location>
        <begin position="660"/>
        <end position="741"/>
    </location>
</feature>
<feature type="region of interest" description="Disordered" evidence="5">
    <location>
        <begin position="873"/>
        <end position="965"/>
    </location>
</feature>
<reference evidence="8" key="2">
    <citation type="journal article" date="2024" name="Plant">
        <title>Genomic evolution and insights into agronomic trait innovations of Sesamum species.</title>
        <authorList>
            <person name="Miao H."/>
            <person name="Wang L."/>
            <person name="Qu L."/>
            <person name="Liu H."/>
            <person name="Sun Y."/>
            <person name="Le M."/>
            <person name="Wang Q."/>
            <person name="Wei S."/>
            <person name="Zheng Y."/>
            <person name="Lin W."/>
            <person name="Duan Y."/>
            <person name="Cao H."/>
            <person name="Xiong S."/>
            <person name="Wang X."/>
            <person name="Wei L."/>
            <person name="Li C."/>
            <person name="Ma Q."/>
            <person name="Ju M."/>
            <person name="Zhao R."/>
            <person name="Li G."/>
            <person name="Mu C."/>
            <person name="Tian Q."/>
            <person name="Mei H."/>
            <person name="Zhang T."/>
            <person name="Gao T."/>
            <person name="Zhang H."/>
        </authorList>
    </citation>
    <scope>NUCLEOTIDE SEQUENCE</scope>
    <source>
        <strain evidence="8">3651</strain>
    </source>
</reference>
<feature type="compositionally biased region" description="Polar residues" evidence="5">
    <location>
        <begin position="884"/>
        <end position="893"/>
    </location>
</feature>
<dbReference type="GO" id="GO:0003700">
    <property type="term" value="F:DNA-binding transcription factor activity"/>
    <property type="evidence" value="ECO:0007669"/>
    <property type="project" value="InterPro"/>
</dbReference>
<dbReference type="InterPro" id="IPR045012">
    <property type="entry name" value="NLP"/>
</dbReference>
<dbReference type="Pfam" id="PF02042">
    <property type="entry name" value="RWP-RK"/>
    <property type="match status" value="1"/>
</dbReference>
<dbReference type="GO" id="GO:0003677">
    <property type="term" value="F:DNA binding"/>
    <property type="evidence" value="ECO:0007669"/>
    <property type="project" value="UniProtKB-KW"/>
</dbReference>
<dbReference type="InterPro" id="IPR055081">
    <property type="entry name" value="NLP1-9_GAF"/>
</dbReference>
<dbReference type="InterPro" id="IPR003035">
    <property type="entry name" value="RWP-RK_dom"/>
</dbReference>
<dbReference type="InterPro" id="IPR053793">
    <property type="entry name" value="PB1-like"/>
</dbReference>
<gene>
    <name evidence="8" type="ORF">Salat_0543000</name>
</gene>
<feature type="compositionally biased region" description="Polar residues" evidence="5">
    <location>
        <begin position="633"/>
        <end position="645"/>
    </location>
</feature>
<accession>A0AAE2CTE6</accession>
<dbReference type="Pfam" id="PF00564">
    <property type="entry name" value="PB1"/>
    <property type="match status" value="1"/>
</dbReference>
<keyword evidence="1" id="KW-0805">Transcription regulation</keyword>
<feature type="compositionally biased region" description="Basic and acidic residues" evidence="5">
    <location>
        <begin position="649"/>
        <end position="671"/>
    </location>
</feature>
<proteinExistence type="predicted"/>
<reference evidence="8" key="1">
    <citation type="submission" date="2020-06" db="EMBL/GenBank/DDBJ databases">
        <authorList>
            <person name="Li T."/>
            <person name="Hu X."/>
            <person name="Zhang T."/>
            <person name="Song X."/>
            <person name="Zhang H."/>
            <person name="Dai N."/>
            <person name="Sheng W."/>
            <person name="Hou X."/>
            <person name="Wei L."/>
        </authorList>
    </citation>
    <scope>NUCLEOTIDE SEQUENCE</scope>
    <source>
        <strain evidence="8">3651</strain>
        <tissue evidence="8">Leaf</tissue>
    </source>
</reference>
<dbReference type="PANTHER" id="PTHR32002:SF41">
    <property type="entry name" value="PROTEIN NLP8"/>
    <property type="match status" value="1"/>
</dbReference>
<evidence type="ECO:0000259" key="7">
    <source>
        <dbReference type="PROSITE" id="PS51745"/>
    </source>
</evidence>
<evidence type="ECO:0000256" key="1">
    <source>
        <dbReference type="ARBA" id="ARBA00023015"/>
    </source>
</evidence>
<dbReference type="Gene3D" id="3.10.20.90">
    <property type="entry name" value="Phosphatidylinositol 3-kinase Catalytic Subunit, Chain A, domain 1"/>
    <property type="match status" value="1"/>
</dbReference>
<evidence type="ECO:0000313" key="8">
    <source>
        <dbReference type="EMBL" id="KAK4433803.1"/>
    </source>
</evidence>
<feature type="domain" description="PB1" evidence="7">
    <location>
        <begin position="968"/>
        <end position="1050"/>
    </location>
</feature>